<evidence type="ECO:0000256" key="1">
    <source>
        <dbReference type="ARBA" id="ARBA00022490"/>
    </source>
</evidence>
<evidence type="ECO:0000256" key="5">
    <source>
        <dbReference type="ARBA" id="ARBA00023284"/>
    </source>
</evidence>
<evidence type="ECO:0000313" key="6">
    <source>
        <dbReference type="EMBL" id="QNP48088.1"/>
    </source>
</evidence>
<dbReference type="KEGG" id="daer:H9K75_18760"/>
<sequence>MSELHKFLFDGLPVRGMIVRLTDAWKEILRRRASNTESGNYTPAVRELLGEMAAAGVLMQSNIQFNGALIFQIQGDGPVKLAVAEIQSDLSLRATATIPGTVTEEMTSLSSLVNVNGNGRCAITLDPQNRMPGQQPYQGIVPLNGEHGQKLEKLSDVIQQYMRHSEQLDTTLVLAADDEVAAGLLIQRMPVKGEGNLQAEAITDPEADQMDANEDYNRISTLAASLTRDELLTLDVDTILRRLFWEEKLLRFVPQQGVDGPRFACSCSRERVSNMLRGLGEEEVQSVLDERGSVEVGCEFCGQQYHYDAVDAAQLFTEREKQPPGPRNIQ</sequence>
<dbReference type="Pfam" id="PF01430">
    <property type="entry name" value="HSP33"/>
    <property type="match status" value="1"/>
</dbReference>
<name>A0A7H0GIH2_9BURK</name>
<dbReference type="PIRSF" id="PIRSF005261">
    <property type="entry name" value="Heat_shock_Hsp33"/>
    <property type="match status" value="1"/>
</dbReference>
<dbReference type="GO" id="GO:0044183">
    <property type="term" value="F:protein folding chaperone"/>
    <property type="evidence" value="ECO:0007669"/>
    <property type="project" value="TreeGrafter"/>
</dbReference>
<dbReference type="CDD" id="cd00498">
    <property type="entry name" value="Hsp33"/>
    <property type="match status" value="1"/>
</dbReference>
<keyword evidence="7" id="KW-1185">Reference proteome</keyword>
<keyword evidence="1" id="KW-0963">Cytoplasm</keyword>
<dbReference type="SUPFAM" id="SSF64397">
    <property type="entry name" value="Hsp33 domain"/>
    <property type="match status" value="1"/>
</dbReference>
<dbReference type="InterPro" id="IPR016153">
    <property type="entry name" value="Heat_shock_Hsp33_N"/>
</dbReference>
<dbReference type="RefSeq" id="WP_187723763.1">
    <property type="nucleotide sequence ID" value="NZ_CP060783.1"/>
</dbReference>
<keyword evidence="4" id="KW-0143">Chaperone</keyword>
<dbReference type="Gene3D" id="3.90.1280.10">
    <property type="entry name" value="HSP33 redox switch-like"/>
    <property type="match status" value="1"/>
</dbReference>
<dbReference type="InterPro" id="IPR016154">
    <property type="entry name" value="Heat_shock_Hsp33_C"/>
</dbReference>
<keyword evidence="2" id="KW-0862">Zinc</keyword>
<protein>
    <submittedName>
        <fullName evidence="6">Hsp33 family molecular chaperone HslO</fullName>
    </submittedName>
</protein>
<organism evidence="6 7">
    <name type="scientific">Diaphorobacter aerolatus</name>
    <dbReference type="NCBI Taxonomy" id="1288495"/>
    <lineage>
        <taxon>Bacteria</taxon>
        <taxon>Pseudomonadati</taxon>
        <taxon>Pseudomonadota</taxon>
        <taxon>Betaproteobacteria</taxon>
        <taxon>Burkholderiales</taxon>
        <taxon>Comamonadaceae</taxon>
        <taxon>Diaphorobacter</taxon>
    </lineage>
</organism>
<reference evidence="6 7" key="1">
    <citation type="submission" date="2020-08" db="EMBL/GenBank/DDBJ databases">
        <title>Genome sequence of Diaphorobacter aerolatus KACC 16536T.</title>
        <authorList>
            <person name="Hyun D.-W."/>
            <person name="Bae J.-W."/>
        </authorList>
    </citation>
    <scope>NUCLEOTIDE SEQUENCE [LARGE SCALE GENOMIC DNA]</scope>
    <source>
        <strain evidence="6 7">KACC 16536</strain>
    </source>
</reference>
<gene>
    <name evidence="6" type="ORF">H9K75_18760</name>
</gene>
<proteinExistence type="predicted"/>
<evidence type="ECO:0000313" key="7">
    <source>
        <dbReference type="Proteomes" id="UP000516028"/>
    </source>
</evidence>
<evidence type="ECO:0000256" key="3">
    <source>
        <dbReference type="ARBA" id="ARBA00023157"/>
    </source>
</evidence>
<dbReference type="Proteomes" id="UP000516028">
    <property type="component" value="Chromosome"/>
</dbReference>
<dbReference type="GO" id="GO:0042026">
    <property type="term" value="P:protein refolding"/>
    <property type="evidence" value="ECO:0007669"/>
    <property type="project" value="TreeGrafter"/>
</dbReference>
<dbReference type="EMBL" id="CP060783">
    <property type="protein sequence ID" value="QNP48088.1"/>
    <property type="molecule type" value="Genomic_DNA"/>
</dbReference>
<keyword evidence="3" id="KW-1015">Disulfide bond</keyword>
<dbReference type="AlphaFoldDB" id="A0A7H0GIH2"/>
<dbReference type="InterPro" id="IPR000397">
    <property type="entry name" value="Heat_shock_Hsp33"/>
</dbReference>
<dbReference type="SUPFAM" id="SSF118352">
    <property type="entry name" value="HSP33 redox switch-like"/>
    <property type="match status" value="1"/>
</dbReference>
<dbReference type="PANTHER" id="PTHR30111">
    <property type="entry name" value="33 KDA CHAPERONIN"/>
    <property type="match status" value="1"/>
</dbReference>
<dbReference type="Gene3D" id="1.10.287.480">
    <property type="entry name" value="helix hairpin bin"/>
    <property type="match status" value="1"/>
</dbReference>
<keyword evidence="5" id="KW-0676">Redox-active center</keyword>
<dbReference type="Gene3D" id="3.55.30.10">
    <property type="entry name" value="Hsp33 domain"/>
    <property type="match status" value="1"/>
</dbReference>
<dbReference type="GO" id="GO:0005737">
    <property type="term" value="C:cytoplasm"/>
    <property type="evidence" value="ECO:0007669"/>
    <property type="project" value="InterPro"/>
</dbReference>
<accession>A0A7H0GIH2</accession>
<evidence type="ECO:0000256" key="4">
    <source>
        <dbReference type="ARBA" id="ARBA00023186"/>
    </source>
</evidence>
<dbReference type="PANTHER" id="PTHR30111:SF1">
    <property type="entry name" value="33 KDA CHAPERONIN"/>
    <property type="match status" value="1"/>
</dbReference>
<evidence type="ECO:0000256" key="2">
    <source>
        <dbReference type="ARBA" id="ARBA00022833"/>
    </source>
</evidence>
<dbReference type="InterPro" id="IPR023212">
    <property type="entry name" value="Hsp33_helix_hairpin_bin_dom_sf"/>
</dbReference>
<dbReference type="GO" id="GO:0051082">
    <property type="term" value="F:unfolded protein binding"/>
    <property type="evidence" value="ECO:0007669"/>
    <property type="project" value="InterPro"/>
</dbReference>